<dbReference type="InterPro" id="IPR029025">
    <property type="entry name" value="T3SS_substrate_exporter_C"/>
</dbReference>
<dbReference type="PANTHER" id="PTHR30531">
    <property type="entry name" value="FLAGELLAR BIOSYNTHETIC PROTEIN FLHB"/>
    <property type="match status" value="1"/>
</dbReference>
<dbReference type="Gene3D" id="3.40.1690.10">
    <property type="entry name" value="secretion proteins EscU"/>
    <property type="match status" value="1"/>
</dbReference>
<reference evidence="3" key="1">
    <citation type="submission" date="2023-06" db="EMBL/GenBank/DDBJ databases">
        <authorList>
            <person name="Jiang Y."/>
            <person name="Liu Q."/>
        </authorList>
    </citation>
    <scope>NUCLEOTIDE SEQUENCE</scope>
    <source>
        <strain evidence="3">CGMCC 1.12090</strain>
    </source>
</reference>
<keyword evidence="4" id="KW-1185">Reference proteome</keyword>
<accession>A0ABT8SGQ9</accession>
<sequence>MAEQDLDRNQAATPYKLQRARERGQTAKSTDVVGALVFAVAVIYLSWQDMEAVTKQFRFDLALLIQAGRMDAEASLWPLIDRALRMTLGLIAPFFGAVMVAAVVGNMMQTGPILSFDPVKADFNRINPVNGLKKLFSMRVLFDAARALVKLGLLGLVAFLGLKAMTGQFYALASLSPMGSLRMLLDDLGGLGLKMALVLGLIALIDLMYTRRAFAKQMRMSQRELKDEHKQREGDPRIRARMRELRREMMKRSQALRQTRNADVLITNPTHLAVALKYEHGRMVSPQLLAKGSGKLAAAMREVAARHRIPVVQNPPLARRIFRELPVDHPVPPELYAQVARIIVWVFAMRERQQYASAAPAAVGRP</sequence>
<dbReference type="RefSeq" id="WP_301815450.1">
    <property type="nucleotide sequence ID" value="NZ_JAUJZH010000036.1"/>
</dbReference>
<dbReference type="Pfam" id="PF01312">
    <property type="entry name" value="Bac_export_2"/>
    <property type="match status" value="1"/>
</dbReference>
<evidence type="ECO:0000256" key="2">
    <source>
        <dbReference type="SAM" id="Phobius"/>
    </source>
</evidence>
<keyword evidence="2" id="KW-1133">Transmembrane helix</keyword>
<evidence type="ECO:0000313" key="3">
    <source>
        <dbReference type="EMBL" id="MDO1537172.1"/>
    </source>
</evidence>
<feature type="transmembrane region" description="Helical" evidence="2">
    <location>
        <begin position="29"/>
        <end position="47"/>
    </location>
</feature>
<gene>
    <name evidence="3" type="ORF">Q2T77_33390</name>
</gene>
<dbReference type="PANTHER" id="PTHR30531:SF12">
    <property type="entry name" value="FLAGELLAR BIOSYNTHETIC PROTEIN FLHB"/>
    <property type="match status" value="1"/>
</dbReference>
<proteinExistence type="inferred from homology"/>
<name>A0ABT8SGQ9_9BURK</name>
<feature type="transmembrane region" description="Helical" evidence="2">
    <location>
        <begin position="83"/>
        <end position="104"/>
    </location>
</feature>
<keyword evidence="2" id="KW-0472">Membrane</keyword>
<evidence type="ECO:0000256" key="1">
    <source>
        <dbReference type="ARBA" id="ARBA00010690"/>
    </source>
</evidence>
<dbReference type="SUPFAM" id="SSF160544">
    <property type="entry name" value="EscU C-terminal domain-like"/>
    <property type="match status" value="1"/>
</dbReference>
<keyword evidence="2" id="KW-0812">Transmembrane</keyword>
<comment type="caution">
    <text evidence="3">The sequence shown here is derived from an EMBL/GenBank/DDBJ whole genome shotgun (WGS) entry which is preliminary data.</text>
</comment>
<dbReference type="PRINTS" id="PR00950">
    <property type="entry name" value="TYPE3IMSPROT"/>
</dbReference>
<dbReference type="Proteomes" id="UP001169027">
    <property type="component" value="Unassembled WGS sequence"/>
</dbReference>
<dbReference type="InterPro" id="IPR006135">
    <property type="entry name" value="T3SS_substrate_exporter"/>
</dbReference>
<evidence type="ECO:0000313" key="4">
    <source>
        <dbReference type="Proteomes" id="UP001169027"/>
    </source>
</evidence>
<feature type="transmembrane region" description="Helical" evidence="2">
    <location>
        <begin position="191"/>
        <end position="210"/>
    </location>
</feature>
<feature type="transmembrane region" description="Helical" evidence="2">
    <location>
        <begin position="147"/>
        <end position="171"/>
    </location>
</feature>
<comment type="similarity">
    <text evidence="1">Belongs to the type III secretion exporter family.</text>
</comment>
<dbReference type="EMBL" id="JAUKVY010000036">
    <property type="protein sequence ID" value="MDO1537172.1"/>
    <property type="molecule type" value="Genomic_DNA"/>
</dbReference>
<organism evidence="3 4">
    <name type="scientific">Variovorax ginsengisoli</name>
    <dbReference type="NCBI Taxonomy" id="363844"/>
    <lineage>
        <taxon>Bacteria</taxon>
        <taxon>Pseudomonadati</taxon>
        <taxon>Pseudomonadota</taxon>
        <taxon>Betaproteobacteria</taxon>
        <taxon>Burkholderiales</taxon>
        <taxon>Comamonadaceae</taxon>
        <taxon>Variovorax</taxon>
    </lineage>
</organism>
<protein>
    <submittedName>
        <fullName evidence="3">EscU/YscU/HrcU family type III secretion system export apparatus switch protein</fullName>
    </submittedName>
</protein>